<feature type="transmembrane region" description="Helical" evidence="2">
    <location>
        <begin position="26"/>
        <end position="44"/>
    </location>
</feature>
<name>A0ABZ1WMK1_9ACTN</name>
<reference evidence="3 4" key="1">
    <citation type="submission" date="2022-10" db="EMBL/GenBank/DDBJ databases">
        <title>The complete genomes of actinobacterial strains from the NBC collection.</title>
        <authorList>
            <person name="Joergensen T.S."/>
            <person name="Alvarez Arevalo M."/>
            <person name="Sterndorff E.B."/>
            <person name="Faurdal D."/>
            <person name="Vuksanovic O."/>
            <person name="Mourched A.-S."/>
            <person name="Charusanti P."/>
            <person name="Shaw S."/>
            <person name="Blin K."/>
            <person name="Weber T."/>
        </authorList>
    </citation>
    <scope>NUCLEOTIDE SEQUENCE [LARGE SCALE GENOMIC DNA]</scope>
    <source>
        <strain evidence="3 4">NBC_01247</strain>
    </source>
</reference>
<keyword evidence="2" id="KW-0812">Transmembrane</keyword>
<evidence type="ECO:0000313" key="3">
    <source>
        <dbReference type="EMBL" id="WUS61860.1"/>
    </source>
</evidence>
<proteinExistence type="predicted"/>
<organism evidence="3 4">
    <name type="scientific">Kitasatospora herbaricolor</name>
    <dbReference type="NCBI Taxonomy" id="68217"/>
    <lineage>
        <taxon>Bacteria</taxon>
        <taxon>Bacillati</taxon>
        <taxon>Actinomycetota</taxon>
        <taxon>Actinomycetes</taxon>
        <taxon>Kitasatosporales</taxon>
        <taxon>Streptomycetaceae</taxon>
        <taxon>Kitasatospora</taxon>
    </lineage>
</organism>
<feature type="compositionally biased region" description="Low complexity" evidence="1">
    <location>
        <begin position="66"/>
        <end position="75"/>
    </location>
</feature>
<gene>
    <name evidence="3" type="ORF">OG469_27335</name>
</gene>
<keyword evidence="4" id="KW-1185">Reference proteome</keyword>
<evidence type="ECO:0000256" key="2">
    <source>
        <dbReference type="SAM" id="Phobius"/>
    </source>
</evidence>
<accession>A0ABZ1WMK1</accession>
<feature type="region of interest" description="Disordered" evidence="1">
    <location>
        <begin position="1"/>
        <end position="21"/>
    </location>
</feature>
<keyword evidence="2" id="KW-1133">Transmembrane helix</keyword>
<evidence type="ECO:0008006" key="5">
    <source>
        <dbReference type="Google" id="ProtNLM"/>
    </source>
</evidence>
<dbReference type="EMBL" id="CP108482">
    <property type="protein sequence ID" value="WUS61860.1"/>
    <property type="molecule type" value="Genomic_DNA"/>
</dbReference>
<sequence>MTDLQTRPAAPGGPARPPARATRPGLLLALVLSGQFMAVLDIWAPATGTTGCSGPAWRPSPPPRWPAGWRPAPAG</sequence>
<keyword evidence="2" id="KW-0472">Membrane</keyword>
<dbReference type="RefSeq" id="WP_329501451.1">
    <property type="nucleotide sequence ID" value="NZ_CP108460.1"/>
</dbReference>
<feature type="region of interest" description="Disordered" evidence="1">
    <location>
        <begin position="48"/>
        <end position="75"/>
    </location>
</feature>
<dbReference type="Proteomes" id="UP001432014">
    <property type="component" value="Chromosome"/>
</dbReference>
<protein>
    <recommendedName>
        <fullName evidence="5">MFS transporter</fullName>
    </recommendedName>
</protein>
<evidence type="ECO:0000256" key="1">
    <source>
        <dbReference type="SAM" id="MobiDB-lite"/>
    </source>
</evidence>
<evidence type="ECO:0000313" key="4">
    <source>
        <dbReference type="Proteomes" id="UP001432014"/>
    </source>
</evidence>